<dbReference type="RefSeq" id="WP_008344785.1">
    <property type="nucleotide sequence ID" value="NZ_JFHD01000068.1"/>
</dbReference>
<dbReference type="EMBL" id="JFHD01000068">
    <property type="protein sequence ID" value="KDR24773.1"/>
    <property type="molecule type" value="Genomic_DNA"/>
</dbReference>
<name>A0A656Q800_9BURK</name>
<sequence length="94" mass="11070">MNNLERQSIANALNAIVEDLARIEHERWSHWQMYMHGKGSRQPDGSLLLSHDLVEHWDRQIRTAYDDLTESEKEGDREQVRRYLPLIVDALSKS</sequence>
<comment type="caution">
    <text evidence="1">The sequence shown here is derived from an EMBL/GenBank/DDBJ whole genome shotgun (WGS) entry which is preliminary data.</text>
</comment>
<dbReference type="Gene3D" id="6.20.350.10">
    <property type="match status" value="1"/>
</dbReference>
<proteinExistence type="predicted"/>
<evidence type="ECO:0000313" key="2">
    <source>
        <dbReference type="Proteomes" id="UP000027451"/>
    </source>
</evidence>
<dbReference type="Proteomes" id="UP000027451">
    <property type="component" value="Unassembled WGS sequence"/>
</dbReference>
<gene>
    <name evidence="1" type="ORF">BG60_34100</name>
</gene>
<organism evidence="1 2">
    <name type="scientific">Caballeronia zhejiangensis</name>
    <dbReference type="NCBI Taxonomy" id="871203"/>
    <lineage>
        <taxon>Bacteria</taxon>
        <taxon>Pseudomonadati</taxon>
        <taxon>Pseudomonadota</taxon>
        <taxon>Betaproteobacteria</taxon>
        <taxon>Burkholderiales</taxon>
        <taxon>Burkholderiaceae</taxon>
        <taxon>Caballeronia</taxon>
    </lineage>
</organism>
<accession>A0A656Q800</accession>
<dbReference type="OrthoDB" id="9133858at2"/>
<reference evidence="1 2" key="1">
    <citation type="submission" date="2014-03" db="EMBL/GenBank/DDBJ databases">
        <title>Draft Genome Sequences of Four Burkholderia Strains.</title>
        <authorList>
            <person name="Liu X.Y."/>
            <person name="Li C.X."/>
            <person name="Xu J.H."/>
        </authorList>
    </citation>
    <scope>NUCLEOTIDE SEQUENCE [LARGE SCALE GENOMIC DNA]</scope>
    <source>
        <strain evidence="1 2">OP-1</strain>
    </source>
</reference>
<protein>
    <submittedName>
        <fullName evidence="1">Uncharacterized protein</fullName>
    </submittedName>
</protein>
<dbReference type="AlphaFoldDB" id="A0A656Q800"/>
<evidence type="ECO:0000313" key="1">
    <source>
        <dbReference type="EMBL" id="KDR24773.1"/>
    </source>
</evidence>
<keyword evidence="2" id="KW-1185">Reference proteome</keyword>